<protein>
    <submittedName>
        <fullName evidence="1">Uncharacterized protein</fullName>
    </submittedName>
</protein>
<dbReference type="AlphaFoldDB" id="A0A0A1H1I5"/>
<dbReference type="Proteomes" id="UP000031620">
    <property type="component" value="Chromosome"/>
</dbReference>
<evidence type="ECO:0000313" key="2">
    <source>
        <dbReference type="Proteomes" id="UP000031620"/>
    </source>
</evidence>
<proteinExistence type="predicted"/>
<reference evidence="1 2" key="1">
    <citation type="submission" date="2014-11" db="EMBL/GenBank/DDBJ databases">
        <title>Complete genome sequence and analysis of Lactobacillus hokkaidonensis LOOC260T.</title>
        <authorList>
            <person name="Tanizawa Y."/>
            <person name="Tohno M."/>
            <person name="Kaminuma E."/>
            <person name="Nakamura Y."/>
            <person name="Arita M."/>
        </authorList>
    </citation>
    <scope>NUCLEOTIDE SEQUENCE [LARGE SCALE GENOMIC DNA]</scope>
    <source>
        <strain evidence="1 2">LOOC260</strain>
    </source>
</reference>
<dbReference type="STRING" id="1291742.LOOC260_120800"/>
<gene>
    <name evidence="1" type="ORF">LOOC260_120800</name>
</gene>
<accession>A0A0A1H1I5</accession>
<dbReference type="HOGENOM" id="CLU_192171_0_0_9"/>
<dbReference type="EMBL" id="AP014680">
    <property type="protein sequence ID" value="BAP86586.1"/>
    <property type="molecule type" value="Genomic_DNA"/>
</dbReference>
<sequence length="91" mass="10304">MSSETIRIDPEKFAYHFMDSVAKTDISKADMKAASKDQLFAYLSAYVLIEQFNQSEASNFLNHSEEDISKLSMGKFLELISQKNTFGPAQK</sequence>
<name>A0A0A1H1I5_9LACO</name>
<dbReference type="KEGG" id="lho:LOOC260_120800"/>
<evidence type="ECO:0000313" key="1">
    <source>
        <dbReference type="EMBL" id="BAP86586.1"/>
    </source>
</evidence>
<dbReference type="RefSeq" id="WP_041094764.1">
    <property type="nucleotide sequence ID" value="NZ_AP014680.1"/>
</dbReference>
<organism evidence="1 2">
    <name type="scientific">Paucilactobacillus hokkaidonensis JCM 18461</name>
    <dbReference type="NCBI Taxonomy" id="1291742"/>
    <lineage>
        <taxon>Bacteria</taxon>
        <taxon>Bacillati</taxon>
        <taxon>Bacillota</taxon>
        <taxon>Bacilli</taxon>
        <taxon>Lactobacillales</taxon>
        <taxon>Lactobacillaceae</taxon>
        <taxon>Paucilactobacillus</taxon>
    </lineage>
</organism>